<sequence length="350" mass="38233">MSADLIGLIDQTDPQNIGVSELHCVTQNIADHMASRGIDEGSVRAFELMKDRLFGLTGKALIDIANALHVAPMNKAVINAFIDKVFPDFVTRTLAEQAINLRGIEAAVLDHFQWYDITAITAGSFGILGNPNTSQSDYDVIVVAEHGRENNLIAAMQNLPMAGVQGFDTAENGGLQGANLVVDHGNQGFGFVRGLSTQIGIGTVVEIFVFGQKSLQDISTIGGRVKKLQPPRKMWTSVKDLANLGSPQTIMQPSPESWEYSSWPQVNDRRGVGFHENLFLTAHGSEHDPRRLLAETKKGVLTIAAELMREYGHSNGNRAELLIAALGYGGYPNFDPTRRRQVLDHFSQVE</sequence>
<dbReference type="Proteomes" id="UP000229554">
    <property type="component" value="Unassembled WGS sequence"/>
</dbReference>
<evidence type="ECO:0000313" key="2">
    <source>
        <dbReference type="Proteomes" id="UP000229554"/>
    </source>
</evidence>
<reference evidence="2" key="1">
    <citation type="submission" date="2017-09" db="EMBL/GenBank/DDBJ databases">
        <title>Depth-based differentiation of microbial function through sediment-hosted aquifers and enrichment of novel symbionts in the deep terrestrial subsurface.</title>
        <authorList>
            <person name="Probst A.J."/>
            <person name="Ladd B."/>
            <person name="Jarett J.K."/>
            <person name="Geller-Mcgrath D.E."/>
            <person name="Sieber C.M.K."/>
            <person name="Emerson J.B."/>
            <person name="Anantharaman K."/>
            <person name="Thomas B.C."/>
            <person name="Malmstrom R."/>
            <person name="Stieglmeier M."/>
            <person name="Klingl A."/>
            <person name="Woyke T."/>
            <person name="Ryan C.M."/>
            <person name="Banfield J.F."/>
        </authorList>
    </citation>
    <scope>NUCLEOTIDE SEQUENCE [LARGE SCALE GENOMIC DNA]</scope>
</reference>
<protein>
    <submittedName>
        <fullName evidence="1">Uncharacterized protein</fullName>
    </submittedName>
</protein>
<proteinExistence type="predicted"/>
<dbReference type="AlphaFoldDB" id="A0A2M8KS94"/>
<accession>A0A2M8KS94</accession>
<comment type="caution">
    <text evidence="1">The sequence shown here is derived from an EMBL/GenBank/DDBJ whole genome shotgun (WGS) entry which is preliminary data.</text>
</comment>
<gene>
    <name evidence="1" type="ORF">COU88_03315</name>
</gene>
<dbReference type="EMBL" id="PFED01000132">
    <property type="protein sequence ID" value="PJE62749.1"/>
    <property type="molecule type" value="Genomic_DNA"/>
</dbReference>
<organism evidence="1 2">
    <name type="scientific">Candidatus Roizmanbacteria bacterium CG10_big_fil_rev_8_21_14_0_10_39_6</name>
    <dbReference type="NCBI Taxonomy" id="1974853"/>
    <lineage>
        <taxon>Bacteria</taxon>
        <taxon>Candidatus Roizmaniibacteriota</taxon>
    </lineage>
</organism>
<evidence type="ECO:0000313" key="1">
    <source>
        <dbReference type="EMBL" id="PJE62749.1"/>
    </source>
</evidence>
<name>A0A2M8KS94_9BACT</name>